<accession>A0A6J2YDT3</accession>
<reference evidence="3" key="1">
    <citation type="submission" date="2025-08" db="UniProtKB">
        <authorList>
            <consortium name="RefSeq"/>
        </authorList>
    </citation>
    <scope>IDENTIFICATION</scope>
    <source>
        <tissue evidence="3">Gonads</tissue>
    </source>
</reference>
<dbReference type="GeneID" id="115886875"/>
<dbReference type="KEGG" id="soy:115886875"/>
<feature type="signal peptide" evidence="1">
    <location>
        <begin position="1"/>
        <end position="19"/>
    </location>
</feature>
<organism evidence="2 3">
    <name type="scientific">Sitophilus oryzae</name>
    <name type="common">Rice weevil</name>
    <name type="synonym">Curculio oryzae</name>
    <dbReference type="NCBI Taxonomy" id="7048"/>
    <lineage>
        <taxon>Eukaryota</taxon>
        <taxon>Metazoa</taxon>
        <taxon>Ecdysozoa</taxon>
        <taxon>Arthropoda</taxon>
        <taxon>Hexapoda</taxon>
        <taxon>Insecta</taxon>
        <taxon>Pterygota</taxon>
        <taxon>Neoptera</taxon>
        <taxon>Endopterygota</taxon>
        <taxon>Coleoptera</taxon>
        <taxon>Polyphaga</taxon>
        <taxon>Cucujiformia</taxon>
        <taxon>Curculionidae</taxon>
        <taxon>Dryophthorinae</taxon>
        <taxon>Sitophilus</taxon>
    </lineage>
</organism>
<feature type="chain" id="PRO_5026838098" evidence="1">
    <location>
        <begin position="20"/>
        <end position="210"/>
    </location>
</feature>
<evidence type="ECO:0000256" key="1">
    <source>
        <dbReference type="SAM" id="SignalP"/>
    </source>
</evidence>
<keyword evidence="2" id="KW-1185">Reference proteome</keyword>
<keyword evidence="1" id="KW-0732">Signal</keyword>
<name>A0A6J2YDT3_SITOR</name>
<proteinExistence type="predicted"/>
<dbReference type="Proteomes" id="UP000504635">
    <property type="component" value="Unplaced"/>
</dbReference>
<evidence type="ECO:0000313" key="3">
    <source>
        <dbReference type="RefSeq" id="XP_030762058.1"/>
    </source>
</evidence>
<gene>
    <name evidence="3" type="primary">LOC115886875</name>
</gene>
<dbReference type="OrthoDB" id="6781591at2759"/>
<dbReference type="RefSeq" id="XP_030762058.1">
    <property type="nucleotide sequence ID" value="XM_030906198.1"/>
</dbReference>
<evidence type="ECO:0000313" key="2">
    <source>
        <dbReference type="Proteomes" id="UP000504635"/>
    </source>
</evidence>
<dbReference type="InParanoid" id="A0A6J2YDT3"/>
<protein>
    <submittedName>
        <fullName evidence="3">Uncharacterized protein LOC115886875</fullName>
    </submittedName>
</protein>
<sequence length="210" mass="24947">MSFLYVIFKINFFTVMVLALPPIYSEQYAKVRYQPGDNRDKAELNLEQRDREEVTEKLQSHSSSDKFAAVETFEVATEPESEQINIARFIHTNIPRDKIVEERLEETTTEIELVEEFLPTQINIESASKKSNDEDKVISEYSQRSEIEDLNHQGPYYIYHPNKFFQKTVFNMEEYLHQLKLTPELNFVPIYESVFTYDPNTFVFQRLHIR</sequence>
<dbReference type="AlphaFoldDB" id="A0A6J2YDT3"/>